<reference evidence="3 4" key="1">
    <citation type="journal article" date="2018" name="IMA Fungus">
        <title>IMA Genome-F 10: Nine draft genome sequences of Claviceps purpurea s.lat., including C. arundinis, C. humidiphila, and C. cf. spartinae, pseudomolecules for the pitch canker pathogen Fusarium circinatum, draft genome of Davidsoniella eucalypti, Grosmannia galeiformis, Quambalaria eucalypti, and Teratosphaeria destructans.</title>
        <authorList>
            <person name="Wingfield B.D."/>
            <person name="Liu M."/>
            <person name="Nguyen H.D."/>
            <person name="Lane F.A."/>
            <person name="Morgan S.W."/>
            <person name="De Vos L."/>
            <person name="Wilken P.M."/>
            <person name="Duong T.A."/>
            <person name="Aylward J."/>
            <person name="Coetzee M.P."/>
            <person name="Dadej K."/>
            <person name="De Beer Z.W."/>
            <person name="Findlay W."/>
            <person name="Havenga M."/>
            <person name="Kolarik M."/>
            <person name="Menzies J.G."/>
            <person name="Naidoo K."/>
            <person name="Pochopski O."/>
            <person name="Shoukouhi P."/>
            <person name="Santana Q.C."/>
            <person name="Seifert K.A."/>
            <person name="Soal N."/>
            <person name="Steenkamp E.T."/>
            <person name="Tatham C.T."/>
            <person name="van der Nest M.A."/>
            <person name="Wingfield M.J."/>
        </authorList>
    </citation>
    <scope>NUCLEOTIDE SEQUENCE [LARGE SCALE GENOMIC DNA]</scope>
    <source>
        <strain evidence="3">CMW44962</strain>
    </source>
</reference>
<reference evidence="3 4" key="2">
    <citation type="journal article" date="2021" name="Curr. Genet.">
        <title>Genetic response to nitrogen starvation in the aggressive Eucalyptus foliar pathogen Teratosphaeria destructans.</title>
        <authorList>
            <person name="Havenga M."/>
            <person name="Wingfield B.D."/>
            <person name="Wingfield M.J."/>
            <person name="Dreyer L.L."/>
            <person name="Roets F."/>
            <person name="Aylward J."/>
        </authorList>
    </citation>
    <scope>NUCLEOTIDE SEQUENCE [LARGE SCALE GENOMIC DNA]</scope>
    <source>
        <strain evidence="3">CMW44962</strain>
    </source>
</reference>
<protein>
    <recommendedName>
        <fullName evidence="5">Carbohydrate-binding-like protein</fullName>
    </recommendedName>
</protein>
<accession>A0A9W7SPT1</accession>
<keyword evidence="4" id="KW-1185">Reference proteome</keyword>
<feature type="chain" id="PRO_5040804703" description="Carbohydrate-binding-like protein" evidence="2">
    <location>
        <begin position="17"/>
        <end position="364"/>
    </location>
</feature>
<feature type="region of interest" description="Disordered" evidence="1">
    <location>
        <begin position="69"/>
        <end position="93"/>
    </location>
</feature>
<sequence length="364" mass="37713">MRSIAATALLAGAAIAYPQGFDWAAIEDPSLGPVPCADVPIVDAAAQQTTLTFAPSSAAAAILAAVEASPTDTSPENKKRDDSGCNPAPASTDTPANFASNTAYQNAALDAVTPAGYQLAYQNATGSSQGVYGYMGYSVLSSYDVQGCSASCDATVGCQSFNIYYERDPSTDPTDTCTDPASTVVIKCVYYGGPVTQASATNYGQYRDDFQVLISGSNGYVNHSIATPSGYSGAVALGNSAINAPQDCNGADTYMGVKIFTDGPFDAGLCAAACSATSDYDRAHPPADGVPQTCQFFNTYVLYNDSAAVGQYCAMYNETWPASFATNNGQYRGSDYFSIGYSYVFSNSTANADEPVGCSNPSSP</sequence>
<evidence type="ECO:0008006" key="5">
    <source>
        <dbReference type="Google" id="ProtNLM"/>
    </source>
</evidence>
<dbReference type="PANTHER" id="PTHR36578">
    <property type="entry name" value="CHROMOSOME 15, WHOLE GENOME SHOTGUN SEQUENCE"/>
    <property type="match status" value="1"/>
</dbReference>
<comment type="caution">
    <text evidence="3">The sequence shown here is derived from an EMBL/GenBank/DDBJ whole genome shotgun (WGS) entry which is preliminary data.</text>
</comment>
<feature type="signal peptide" evidence="2">
    <location>
        <begin position="1"/>
        <end position="16"/>
    </location>
</feature>
<organism evidence="3 4">
    <name type="scientific">Teratosphaeria destructans</name>
    <dbReference type="NCBI Taxonomy" id="418781"/>
    <lineage>
        <taxon>Eukaryota</taxon>
        <taxon>Fungi</taxon>
        <taxon>Dikarya</taxon>
        <taxon>Ascomycota</taxon>
        <taxon>Pezizomycotina</taxon>
        <taxon>Dothideomycetes</taxon>
        <taxon>Dothideomycetidae</taxon>
        <taxon>Mycosphaerellales</taxon>
        <taxon>Teratosphaeriaceae</taxon>
        <taxon>Teratosphaeria</taxon>
    </lineage>
</organism>
<dbReference type="AlphaFoldDB" id="A0A9W7SPT1"/>
<dbReference type="PANTHER" id="PTHR36578:SF2">
    <property type="entry name" value="PA14 DOMAIN-CONTAINING PROTEIN"/>
    <property type="match status" value="1"/>
</dbReference>
<dbReference type="OrthoDB" id="271448at2759"/>
<evidence type="ECO:0000256" key="1">
    <source>
        <dbReference type="SAM" id="MobiDB-lite"/>
    </source>
</evidence>
<proteinExistence type="predicted"/>
<dbReference type="EMBL" id="RIBY02001978">
    <property type="protein sequence ID" value="KAH9826505.1"/>
    <property type="molecule type" value="Genomic_DNA"/>
</dbReference>
<gene>
    <name evidence="3" type="ORF">Tdes44962_MAKER00468</name>
</gene>
<dbReference type="Proteomes" id="UP001138500">
    <property type="component" value="Unassembled WGS sequence"/>
</dbReference>
<evidence type="ECO:0000256" key="2">
    <source>
        <dbReference type="SAM" id="SignalP"/>
    </source>
</evidence>
<evidence type="ECO:0000313" key="3">
    <source>
        <dbReference type="EMBL" id="KAH9826505.1"/>
    </source>
</evidence>
<keyword evidence="2" id="KW-0732">Signal</keyword>
<name>A0A9W7SPT1_9PEZI</name>
<evidence type="ECO:0000313" key="4">
    <source>
        <dbReference type="Proteomes" id="UP001138500"/>
    </source>
</evidence>